<evidence type="ECO:0000256" key="1">
    <source>
        <dbReference type="SAM" id="Coils"/>
    </source>
</evidence>
<proteinExistence type="predicted"/>
<feature type="compositionally biased region" description="Polar residues" evidence="2">
    <location>
        <begin position="180"/>
        <end position="189"/>
    </location>
</feature>
<dbReference type="Proteomes" id="UP001292094">
    <property type="component" value="Unassembled WGS sequence"/>
</dbReference>
<dbReference type="EMBL" id="JAWZYT010001239">
    <property type="protein sequence ID" value="KAK4314150.1"/>
    <property type="molecule type" value="Genomic_DNA"/>
</dbReference>
<evidence type="ECO:0000256" key="2">
    <source>
        <dbReference type="SAM" id="MobiDB-lite"/>
    </source>
</evidence>
<evidence type="ECO:0000313" key="4">
    <source>
        <dbReference type="Proteomes" id="UP001292094"/>
    </source>
</evidence>
<gene>
    <name evidence="3" type="ORF">Pmani_014569</name>
</gene>
<dbReference type="AlphaFoldDB" id="A0AAE1UCI6"/>
<feature type="region of interest" description="Disordered" evidence="2">
    <location>
        <begin position="148"/>
        <end position="189"/>
    </location>
</feature>
<keyword evidence="1" id="KW-0175">Coiled coil</keyword>
<accession>A0AAE1UCI6</accession>
<keyword evidence="4" id="KW-1185">Reference proteome</keyword>
<reference evidence="3" key="1">
    <citation type="submission" date="2023-11" db="EMBL/GenBank/DDBJ databases">
        <title>Genome assemblies of two species of porcelain crab, Petrolisthes cinctipes and Petrolisthes manimaculis (Anomura: Porcellanidae).</title>
        <authorList>
            <person name="Angst P."/>
        </authorList>
    </citation>
    <scope>NUCLEOTIDE SEQUENCE</scope>
    <source>
        <strain evidence="3">PB745_02</strain>
        <tissue evidence="3">Gill</tissue>
    </source>
</reference>
<evidence type="ECO:0000313" key="3">
    <source>
        <dbReference type="EMBL" id="KAK4314150.1"/>
    </source>
</evidence>
<feature type="compositionally biased region" description="Acidic residues" evidence="2">
    <location>
        <begin position="149"/>
        <end position="160"/>
    </location>
</feature>
<comment type="caution">
    <text evidence="3">The sequence shown here is derived from an EMBL/GenBank/DDBJ whole genome shotgun (WGS) entry which is preliminary data.</text>
</comment>
<sequence>MISAIIFLVVVVGLLVVITWKVCSISNILQQLQEQRYYVDAPQKPKEVVVSDDDNGKMVDKVKVTHIIEKEPLERHKMEEGPGETNHRDRLQKLEERIEVVLESRAGSKNRPQEWIILTHISNEVERAKDLRRKAERCLAKDLCLSTNENEEEKDEDASDDFPSVGIRSSARLRSKRLSTTMPTSRRTN</sequence>
<protein>
    <submittedName>
        <fullName evidence="3">Uncharacterized protein</fullName>
    </submittedName>
</protein>
<name>A0AAE1UCI6_9EUCA</name>
<feature type="coiled-coil region" evidence="1">
    <location>
        <begin position="84"/>
        <end position="111"/>
    </location>
</feature>
<organism evidence="3 4">
    <name type="scientific">Petrolisthes manimaculis</name>
    <dbReference type="NCBI Taxonomy" id="1843537"/>
    <lineage>
        <taxon>Eukaryota</taxon>
        <taxon>Metazoa</taxon>
        <taxon>Ecdysozoa</taxon>
        <taxon>Arthropoda</taxon>
        <taxon>Crustacea</taxon>
        <taxon>Multicrustacea</taxon>
        <taxon>Malacostraca</taxon>
        <taxon>Eumalacostraca</taxon>
        <taxon>Eucarida</taxon>
        <taxon>Decapoda</taxon>
        <taxon>Pleocyemata</taxon>
        <taxon>Anomura</taxon>
        <taxon>Galatheoidea</taxon>
        <taxon>Porcellanidae</taxon>
        <taxon>Petrolisthes</taxon>
    </lineage>
</organism>